<accession>A0A166WAU1</accession>
<evidence type="ECO:0000256" key="4">
    <source>
        <dbReference type="SAM" id="MobiDB-lite"/>
    </source>
</evidence>
<dbReference type="GO" id="GO:0003677">
    <property type="term" value="F:DNA binding"/>
    <property type="evidence" value="ECO:0007669"/>
    <property type="project" value="InterPro"/>
</dbReference>
<dbReference type="CDD" id="cd12148">
    <property type="entry name" value="fungal_TF_MHR"/>
    <property type="match status" value="1"/>
</dbReference>
<name>A0A166WAU1_9HYPO</name>
<reference evidence="6 7" key="1">
    <citation type="journal article" date="2016" name="Genome Biol. Evol.">
        <title>Divergent and convergent evolution of fungal pathogenicity.</title>
        <authorList>
            <person name="Shang Y."/>
            <person name="Xiao G."/>
            <person name="Zheng P."/>
            <person name="Cen K."/>
            <person name="Zhan S."/>
            <person name="Wang C."/>
        </authorList>
    </citation>
    <scope>NUCLEOTIDE SEQUENCE [LARGE SCALE GENOMIC DNA]</scope>
    <source>
        <strain evidence="6 7">RCEF 3172</strain>
    </source>
</reference>
<evidence type="ECO:0000313" key="7">
    <source>
        <dbReference type="Proteomes" id="UP000076863"/>
    </source>
</evidence>
<dbReference type="EMBL" id="AZHA01000052">
    <property type="protein sequence ID" value="OAA34528.1"/>
    <property type="molecule type" value="Genomic_DNA"/>
</dbReference>
<protein>
    <submittedName>
        <fullName evidence="6">C6 transcription factor</fullName>
    </submittedName>
</protein>
<evidence type="ECO:0000256" key="3">
    <source>
        <dbReference type="ARBA" id="ARBA00023242"/>
    </source>
</evidence>
<dbReference type="GO" id="GO:0006351">
    <property type="term" value="P:DNA-templated transcription"/>
    <property type="evidence" value="ECO:0007669"/>
    <property type="project" value="InterPro"/>
</dbReference>
<dbReference type="GO" id="GO:0005634">
    <property type="term" value="C:nucleus"/>
    <property type="evidence" value="ECO:0007669"/>
    <property type="project" value="UniProtKB-SubCell"/>
</dbReference>
<proteinExistence type="predicted"/>
<evidence type="ECO:0000259" key="5">
    <source>
        <dbReference type="PROSITE" id="PS50048"/>
    </source>
</evidence>
<dbReference type="OrthoDB" id="424974at2759"/>
<dbReference type="Pfam" id="PF04082">
    <property type="entry name" value="Fungal_trans"/>
    <property type="match status" value="1"/>
</dbReference>
<dbReference type="PANTHER" id="PTHR31001:SF77">
    <property type="entry name" value="TRANSCRIPTION FACTOR, PUTATIVE (AFU_ORTHOLOGUE AFUA_3G12940)-RELATED"/>
    <property type="match status" value="1"/>
</dbReference>
<dbReference type="AlphaFoldDB" id="A0A166WAU1"/>
<gene>
    <name evidence="6" type="ORF">BBO_09181</name>
</gene>
<dbReference type="Pfam" id="PF00172">
    <property type="entry name" value="Zn_clus"/>
    <property type="match status" value="1"/>
</dbReference>
<keyword evidence="3" id="KW-0539">Nucleus</keyword>
<dbReference type="GO" id="GO:0008270">
    <property type="term" value="F:zinc ion binding"/>
    <property type="evidence" value="ECO:0007669"/>
    <property type="project" value="InterPro"/>
</dbReference>
<dbReference type="PROSITE" id="PS50048">
    <property type="entry name" value="ZN2_CY6_FUNGAL_2"/>
    <property type="match status" value="1"/>
</dbReference>
<dbReference type="InterPro" id="IPR050613">
    <property type="entry name" value="Sec_Metabolite_Reg"/>
</dbReference>
<evidence type="ECO:0000313" key="6">
    <source>
        <dbReference type="EMBL" id="OAA34528.1"/>
    </source>
</evidence>
<comment type="caution">
    <text evidence="6">The sequence shown here is derived from an EMBL/GenBank/DDBJ whole genome shotgun (WGS) entry which is preliminary data.</text>
</comment>
<dbReference type="PROSITE" id="PS00463">
    <property type="entry name" value="ZN2_CY6_FUNGAL_1"/>
    <property type="match status" value="1"/>
</dbReference>
<feature type="region of interest" description="Disordered" evidence="4">
    <location>
        <begin position="67"/>
        <end position="103"/>
    </location>
</feature>
<dbReference type="InterPro" id="IPR001138">
    <property type="entry name" value="Zn2Cys6_DnaBD"/>
</dbReference>
<dbReference type="SUPFAM" id="SSF57701">
    <property type="entry name" value="Zn2/Cys6 DNA-binding domain"/>
    <property type="match status" value="1"/>
</dbReference>
<dbReference type="Proteomes" id="UP000076863">
    <property type="component" value="Unassembled WGS sequence"/>
</dbReference>
<dbReference type="SMART" id="SM00066">
    <property type="entry name" value="GAL4"/>
    <property type="match status" value="1"/>
</dbReference>
<keyword evidence="2" id="KW-0479">Metal-binding</keyword>
<feature type="compositionally biased region" description="Low complexity" evidence="4">
    <location>
        <begin position="82"/>
        <end position="94"/>
    </location>
</feature>
<dbReference type="InterPro" id="IPR036864">
    <property type="entry name" value="Zn2-C6_fun-type_DNA-bd_sf"/>
</dbReference>
<sequence>MTRQITSCLTCRRRKVRCDRRAPVCSVCQRGNHICNYQVPSLTRLSPDTPSGAWAARSQGYTSTLQYQGSAGTKHGSYGSVTSTPASGAGSPSAVHAPSNNGAVPAQYTGSTLLLQDQCSHLVSPQHWASTVEPTKADDSIEPEAHFASPVMDEATRDVLMNLDSVPQRLGDGQRPGAVPNLPLPYTTIPPGHPSFTYALMGSRSDDDDRNLAPYYPHSVTECRFLLDVFISNVEAVICLLHEPTLRRAFDAHLAQQELYAPAAAMPTGQGPDEAGHFEPLMFGIFFSAIYSMDAAQVCDIFGATKTDMLKRFESALISALDMESFTSSLAIPVLQAFVLFLTCRCRDDEMQQIWTLVGLAVRMAQSLGLHQEPTGLSFGTMDAIQVEIRRRLWYQIFYLDVRTAVSQGLPPVITTGSYTTRLPSNVDDNDIMPGQPQLPDHYDPRKFTTMTIQLVRLHGVMSMQKLLHMLPRDAPATEPEPGTYQPTDGQLAAAEEQEMRVLIEATLEKSQMLYLRYCDSRIPLHRLTLVLSNHIKWKFWIYYYYQVPHGQRASLAPAQKSLIFSQSLNLLDSYISMKKDTGLNPYRWMIDGHFGLHAASYVISALEDTQSTATLDPDLSQRGKQLLQSIQDLSADTESKLGSLINQKAQHLMARTSAEPEYAAALEMDATLLPATDMSSDLDDWVNYLNDTI</sequence>
<comment type="subcellular location">
    <subcellularLocation>
        <location evidence="1">Nucleus</location>
    </subcellularLocation>
</comment>
<evidence type="ECO:0000256" key="1">
    <source>
        <dbReference type="ARBA" id="ARBA00004123"/>
    </source>
</evidence>
<dbReference type="SMART" id="SM00906">
    <property type="entry name" value="Fungal_trans"/>
    <property type="match status" value="1"/>
</dbReference>
<keyword evidence="7" id="KW-1185">Reference proteome</keyword>
<evidence type="ECO:0000256" key="2">
    <source>
        <dbReference type="ARBA" id="ARBA00022723"/>
    </source>
</evidence>
<feature type="domain" description="Zn(2)-C6 fungal-type" evidence="5">
    <location>
        <begin position="7"/>
        <end position="37"/>
    </location>
</feature>
<dbReference type="InterPro" id="IPR007219">
    <property type="entry name" value="XnlR_reg_dom"/>
</dbReference>
<organism evidence="6 7">
    <name type="scientific">Beauveria brongniartii RCEF 3172</name>
    <dbReference type="NCBI Taxonomy" id="1081107"/>
    <lineage>
        <taxon>Eukaryota</taxon>
        <taxon>Fungi</taxon>
        <taxon>Dikarya</taxon>
        <taxon>Ascomycota</taxon>
        <taxon>Pezizomycotina</taxon>
        <taxon>Sordariomycetes</taxon>
        <taxon>Hypocreomycetidae</taxon>
        <taxon>Hypocreales</taxon>
        <taxon>Cordycipitaceae</taxon>
        <taxon>Beauveria</taxon>
        <taxon>Beauveria brongniartii</taxon>
    </lineage>
</organism>
<dbReference type="Gene3D" id="4.10.240.10">
    <property type="entry name" value="Zn(2)-C6 fungal-type DNA-binding domain"/>
    <property type="match status" value="1"/>
</dbReference>
<dbReference type="GO" id="GO:0000981">
    <property type="term" value="F:DNA-binding transcription factor activity, RNA polymerase II-specific"/>
    <property type="evidence" value="ECO:0007669"/>
    <property type="project" value="InterPro"/>
</dbReference>
<dbReference type="PANTHER" id="PTHR31001">
    <property type="entry name" value="UNCHARACTERIZED TRANSCRIPTIONAL REGULATORY PROTEIN"/>
    <property type="match status" value="1"/>
</dbReference>